<evidence type="ECO:0000256" key="1">
    <source>
        <dbReference type="SAM" id="SignalP"/>
    </source>
</evidence>
<proteinExistence type="predicted"/>
<accession>A0AAN6NEG8</accession>
<evidence type="ECO:0000313" key="3">
    <source>
        <dbReference type="Proteomes" id="UP001303473"/>
    </source>
</evidence>
<keyword evidence="1" id="KW-0732">Signal</keyword>
<gene>
    <name evidence="2" type="ORF">QBC46DRAFT_350674</name>
</gene>
<protein>
    <submittedName>
        <fullName evidence="2">Uncharacterized protein</fullName>
    </submittedName>
</protein>
<evidence type="ECO:0000313" key="2">
    <source>
        <dbReference type="EMBL" id="KAK3944259.1"/>
    </source>
</evidence>
<name>A0AAN6NEG8_9PEZI</name>
<dbReference type="Proteomes" id="UP001303473">
    <property type="component" value="Unassembled WGS sequence"/>
</dbReference>
<comment type="caution">
    <text evidence="2">The sequence shown here is derived from an EMBL/GenBank/DDBJ whole genome shotgun (WGS) entry which is preliminary data.</text>
</comment>
<keyword evidence="3" id="KW-1185">Reference proteome</keyword>
<feature type="signal peptide" evidence="1">
    <location>
        <begin position="1"/>
        <end position="17"/>
    </location>
</feature>
<reference evidence="3" key="1">
    <citation type="journal article" date="2023" name="Mol. Phylogenet. Evol.">
        <title>Genome-scale phylogeny and comparative genomics of the fungal order Sordariales.</title>
        <authorList>
            <person name="Hensen N."/>
            <person name="Bonometti L."/>
            <person name="Westerberg I."/>
            <person name="Brannstrom I.O."/>
            <person name="Guillou S."/>
            <person name="Cros-Aarteil S."/>
            <person name="Calhoun S."/>
            <person name="Haridas S."/>
            <person name="Kuo A."/>
            <person name="Mondo S."/>
            <person name="Pangilinan J."/>
            <person name="Riley R."/>
            <person name="LaButti K."/>
            <person name="Andreopoulos B."/>
            <person name="Lipzen A."/>
            <person name="Chen C."/>
            <person name="Yan M."/>
            <person name="Daum C."/>
            <person name="Ng V."/>
            <person name="Clum A."/>
            <person name="Steindorff A."/>
            <person name="Ohm R.A."/>
            <person name="Martin F."/>
            <person name="Silar P."/>
            <person name="Natvig D.O."/>
            <person name="Lalanne C."/>
            <person name="Gautier V."/>
            <person name="Ament-Velasquez S.L."/>
            <person name="Kruys A."/>
            <person name="Hutchinson M.I."/>
            <person name="Powell A.J."/>
            <person name="Barry K."/>
            <person name="Miller A.N."/>
            <person name="Grigoriev I.V."/>
            <person name="Debuchy R."/>
            <person name="Gladieux P."/>
            <person name="Hiltunen Thoren M."/>
            <person name="Johannesson H."/>
        </authorList>
    </citation>
    <scope>NUCLEOTIDE SEQUENCE [LARGE SCALE GENOMIC DNA]</scope>
    <source>
        <strain evidence="3">CBS 340.73</strain>
    </source>
</reference>
<organism evidence="2 3">
    <name type="scientific">Diplogelasinospora grovesii</name>
    <dbReference type="NCBI Taxonomy" id="303347"/>
    <lineage>
        <taxon>Eukaryota</taxon>
        <taxon>Fungi</taxon>
        <taxon>Dikarya</taxon>
        <taxon>Ascomycota</taxon>
        <taxon>Pezizomycotina</taxon>
        <taxon>Sordariomycetes</taxon>
        <taxon>Sordariomycetidae</taxon>
        <taxon>Sordariales</taxon>
        <taxon>Diplogelasinosporaceae</taxon>
        <taxon>Diplogelasinospora</taxon>
    </lineage>
</organism>
<dbReference type="AlphaFoldDB" id="A0AAN6NEG8"/>
<dbReference type="EMBL" id="MU853760">
    <property type="protein sequence ID" value="KAK3944259.1"/>
    <property type="molecule type" value="Genomic_DNA"/>
</dbReference>
<feature type="chain" id="PRO_5042910525" evidence="1">
    <location>
        <begin position="18"/>
        <end position="86"/>
    </location>
</feature>
<sequence length="86" mass="9134">MKFSAAAVLATVAGAHAWSNMTYTTEAVIVVVTEIVIEVVIEVVTEIATEVVTEFVTEFVTEAVTNYSLAATEITYGGAAYTVIEL</sequence>